<evidence type="ECO:0000256" key="1">
    <source>
        <dbReference type="SAM" id="MobiDB-lite"/>
    </source>
</evidence>
<dbReference type="AlphaFoldDB" id="A0ABD0J4Z5"/>
<feature type="region of interest" description="Disordered" evidence="1">
    <location>
        <begin position="1"/>
        <end position="29"/>
    </location>
</feature>
<organism evidence="2 3">
    <name type="scientific">Batillaria attramentaria</name>
    <dbReference type="NCBI Taxonomy" id="370345"/>
    <lineage>
        <taxon>Eukaryota</taxon>
        <taxon>Metazoa</taxon>
        <taxon>Spiralia</taxon>
        <taxon>Lophotrochozoa</taxon>
        <taxon>Mollusca</taxon>
        <taxon>Gastropoda</taxon>
        <taxon>Caenogastropoda</taxon>
        <taxon>Sorbeoconcha</taxon>
        <taxon>Cerithioidea</taxon>
        <taxon>Batillariidae</taxon>
        <taxon>Batillaria</taxon>
    </lineage>
</organism>
<reference evidence="2 3" key="1">
    <citation type="journal article" date="2023" name="Sci. Data">
        <title>Genome assembly of the Korean intertidal mud-creeper Batillaria attramentaria.</title>
        <authorList>
            <person name="Patra A.K."/>
            <person name="Ho P.T."/>
            <person name="Jun S."/>
            <person name="Lee S.J."/>
            <person name="Kim Y."/>
            <person name="Won Y.J."/>
        </authorList>
    </citation>
    <scope>NUCLEOTIDE SEQUENCE [LARGE SCALE GENOMIC DNA]</scope>
    <source>
        <strain evidence="2">Wonlab-2016</strain>
    </source>
</reference>
<sequence>MGLKGAVLNRQRDQRKTGGGPPPSQVPFEDLILGIIGRDSSLISGIAAKPAATTGQKPPFNRPKPAATTSTTGEVKKPPRHLKGKGGPKKRKMEELQDSQAKFTDDEKIDLYRHSCPAGEKGGPRRQLASMFTTSLRRAVNGLQHSGSPQFERMQDLEACQHEIRWLSIGNCLPRLIVNWDALRDFFKAEEQSATESSVKKKAGDLRKKFQSPTNRPYCLFLADVIKVFDRINTELQAEEPK</sequence>
<protein>
    <submittedName>
        <fullName evidence="2">Uncharacterized protein</fullName>
    </submittedName>
</protein>
<name>A0ABD0J4Z5_9CAEN</name>
<dbReference type="Proteomes" id="UP001519460">
    <property type="component" value="Unassembled WGS sequence"/>
</dbReference>
<evidence type="ECO:0000313" key="2">
    <source>
        <dbReference type="EMBL" id="KAK7460752.1"/>
    </source>
</evidence>
<comment type="caution">
    <text evidence="2">The sequence shown here is derived from an EMBL/GenBank/DDBJ whole genome shotgun (WGS) entry which is preliminary data.</text>
</comment>
<proteinExistence type="predicted"/>
<keyword evidence="3" id="KW-1185">Reference proteome</keyword>
<gene>
    <name evidence="2" type="ORF">BaRGS_00038830</name>
</gene>
<feature type="non-terminal residue" evidence="2">
    <location>
        <position position="242"/>
    </location>
</feature>
<feature type="compositionally biased region" description="Basic residues" evidence="1">
    <location>
        <begin position="78"/>
        <end position="91"/>
    </location>
</feature>
<accession>A0ABD0J4Z5</accession>
<dbReference type="EMBL" id="JACVVK020000646">
    <property type="protein sequence ID" value="KAK7460752.1"/>
    <property type="molecule type" value="Genomic_DNA"/>
</dbReference>
<evidence type="ECO:0000313" key="3">
    <source>
        <dbReference type="Proteomes" id="UP001519460"/>
    </source>
</evidence>
<feature type="region of interest" description="Disordered" evidence="1">
    <location>
        <begin position="47"/>
        <end position="98"/>
    </location>
</feature>